<accession>K0TQX8</accession>
<evidence type="ECO:0000256" key="1">
    <source>
        <dbReference type="SAM" id="MobiDB-lite"/>
    </source>
</evidence>
<evidence type="ECO:0000313" key="3">
    <source>
        <dbReference type="EMBL" id="EJK76822.1"/>
    </source>
</evidence>
<proteinExistence type="predicted"/>
<dbReference type="Pfam" id="PF24646">
    <property type="entry name" value="DUF7640"/>
    <property type="match status" value="1"/>
</dbReference>
<feature type="compositionally biased region" description="Basic and acidic residues" evidence="1">
    <location>
        <begin position="91"/>
        <end position="101"/>
    </location>
</feature>
<protein>
    <recommendedName>
        <fullName evidence="2">DUF7640 domain-containing protein</fullName>
    </recommendedName>
</protein>
<feature type="domain" description="DUF7640" evidence="2">
    <location>
        <begin position="201"/>
        <end position="304"/>
    </location>
</feature>
<dbReference type="AlphaFoldDB" id="K0TQX8"/>
<dbReference type="InterPro" id="IPR056057">
    <property type="entry name" value="DUF7640"/>
</dbReference>
<feature type="compositionally biased region" description="Pro residues" evidence="1">
    <location>
        <begin position="1"/>
        <end position="10"/>
    </location>
</feature>
<dbReference type="eggNOG" id="ENOG502T2MP">
    <property type="taxonomic scope" value="Eukaryota"/>
</dbReference>
<organism evidence="3 4">
    <name type="scientific">Thalassiosira oceanica</name>
    <name type="common">Marine diatom</name>
    <dbReference type="NCBI Taxonomy" id="159749"/>
    <lineage>
        <taxon>Eukaryota</taxon>
        <taxon>Sar</taxon>
        <taxon>Stramenopiles</taxon>
        <taxon>Ochrophyta</taxon>
        <taxon>Bacillariophyta</taxon>
        <taxon>Coscinodiscophyceae</taxon>
        <taxon>Thalassiosirophycidae</taxon>
        <taxon>Thalassiosirales</taxon>
        <taxon>Thalassiosiraceae</taxon>
        <taxon>Thalassiosira</taxon>
    </lineage>
</organism>
<dbReference type="EMBL" id="AGNL01001660">
    <property type="protein sequence ID" value="EJK76822.1"/>
    <property type="molecule type" value="Genomic_DNA"/>
</dbReference>
<keyword evidence="4" id="KW-1185">Reference proteome</keyword>
<sequence>MPPPPPPPWPYRLSTRTAESDGASIELRPTIKDASTSTMLVHPSAVNSLVLVGSLGLGSAAASKGRIRERLLQKKDLLSSSGAPPFNAKNRRGDGRPGRKERRAKIAELESESSTEEIPPVDIGVIAAPVASKLDVGFVDCVDGYVRDDEGVTSQACDGNCCVGSLACKYFTGRVAKDGSCDGNYACRYSRIDDVVRAQVVLEDSCYATSAQSITDSSCTGEQACPFLSSLNGDEKSNVSDGSCVGRFACYDAGTAGVLGPSISASCIGVNSCSFAGRYGSVGDLVGSCNSDSACEDMGRYVSVGNVMNGCNGDGEQLESNAFDEIVMFFSYSSRSRPTPGTCQSVAEEETQSVSAIVDCYNAPDGICDGVTSSDGLESESDTSPFTEKQLCYGKIAVEIAAASLSKGHSMAAVRYSVNKAIDDLGCNDKSDSKICVFLNDELEILQL</sequence>
<name>K0TQX8_THAOC</name>
<evidence type="ECO:0000313" key="4">
    <source>
        <dbReference type="Proteomes" id="UP000266841"/>
    </source>
</evidence>
<feature type="region of interest" description="Disordered" evidence="1">
    <location>
        <begin position="1"/>
        <end position="23"/>
    </location>
</feature>
<evidence type="ECO:0000259" key="2">
    <source>
        <dbReference type="Pfam" id="PF24646"/>
    </source>
</evidence>
<dbReference type="Proteomes" id="UP000266841">
    <property type="component" value="Unassembled WGS sequence"/>
</dbReference>
<feature type="region of interest" description="Disordered" evidence="1">
    <location>
        <begin position="79"/>
        <end position="101"/>
    </location>
</feature>
<gene>
    <name evidence="3" type="ORF">THAOC_01394</name>
</gene>
<reference evidence="3 4" key="1">
    <citation type="journal article" date="2012" name="Genome Biol.">
        <title>Genome and low-iron response of an oceanic diatom adapted to chronic iron limitation.</title>
        <authorList>
            <person name="Lommer M."/>
            <person name="Specht M."/>
            <person name="Roy A.S."/>
            <person name="Kraemer L."/>
            <person name="Andreson R."/>
            <person name="Gutowska M.A."/>
            <person name="Wolf J."/>
            <person name="Bergner S.V."/>
            <person name="Schilhabel M.B."/>
            <person name="Klostermeier U.C."/>
            <person name="Beiko R.G."/>
            <person name="Rosenstiel P."/>
            <person name="Hippler M."/>
            <person name="Laroche J."/>
        </authorList>
    </citation>
    <scope>NUCLEOTIDE SEQUENCE [LARGE SCALE GENOMIC DNA]</scope>
    <source>
        <strain evidence="3 4">CCMP1005</strain>
    </source>
</reference>
<comment type="caution">
    <text evidence="3">The sequence shown here is derived from an EMBL/GenBank/DDBJ whole genome shotgun (WGS) entry which is preliminary data.</text>
</comment>